<keyword evidence="1" id="KW-0547">Nucleotide-binding</keyword>
<proteinExistence type="predicted"/>
<evidence type="ECO:0000259" key="3">
    <source>
        <dbReference type="Pfam" id="PF00501"/>
    </source>
</evidence>
<dbReference type="GO" id="GO:0005524">
    <property type="term" value="F:ATP binding"/>
    <property type="evidence" value="ECO:0007669"/>
    <property type="project" value="UniProtKB-KW"/>
</dbReference>
<keyword evidence="2" id="KW-0067">ATP-binding</keyword>
<dbReference type="PANTHER" id="PTHR43272:SF33">
    <property type="entry name" value="AMP-BINDING DOMAIN-CONTAINING PROTEIN-RELATED"/>
    <property type="match status" value="1"/>
</dbReference>
<organism evidence="4 5">
    <name type="scientific">Xenorhabdus cabanillasii</name>
    <dbReference type="NCBI Taxonomy" id="351673"/>
    <lineage>
        <taxon>Bacteria</taxon>
        <taxon>Pseudomonadati</taxon>
        <taxon>Pseudomonadota</taxon>
        <taxon>Gammaproteobacteria</taxon>
        <taxon>Enterobacterales</taxon>
        <taxon>Morganellaceae</taxon>
        <taxon>Xenorhabdus</taxon>
    </lineage>
</organism>
<evidence type="ECO:0000256" key="1">
    <source>
        <dbReference type="ARBA" id="ARBA00022741"/>
    </source>
</evidence>
<dbReference type="GO" id="GO:0016020">
    <property type="term" value="C:membrane"/>
    <property type="evidence" value="ECO:0007669"/>
    <property type="project" value="TreeGrafter"/>
</dbReference>
<dbReference type="EMBL" id="QTUB01000001">
    <property type="protein sequence ID" value="REF28601.1"/>
    <property type="molecule type" value="Genomic_DNA"/>
</dbReference>
<dbReference type="PROSITE" id="PS00455">
    <property type="entry name" value="AMP_BINDING"/>
    <property type="match status" value="1"/>
</dbReference>
<dbReference type="SUPFAM" id="SSF56801">
    <property type="entry name" value="Acetyl-CoA synthetase-like"/>
    <property type="match status" value="1"/>
</dbReference>
<reference evidence="4 5" key="1">
    <citation type="submission" date="2018-08" db="EMBL/GenBank/DDBJ databases">
        <title>Genomic Encyclopedia of Archaeal and Bacterial Type Strains, Phase II (KMG-II): from individual species to whole genera.</title>
        <authorList>
            <person name="Goeker M."/>
        </authorList>
    </citation>
    <scope>NUCLEOTIDE SEQUENCE [LARGE SCALE GENOMIC DNA]</scope>
    <source>
        <strain evidence="4 5">DSM 17905</strain>
    </source>
</reference>
<dbReference type="Pfam" id="PF00501">
    <property type="entry name" value="AMP-binding"/>
    <property type="match status" value="1"/>
</dbReference>
<keyword evidence="5" id="KW-1185">Reference proteome</keyword>
<sequence>MKNLNTYLMDSIKKYKNKIAAREYTSLNHSSPLSLTYHDIEKRAAKLQCELLSKIEKIKGNKNITVGIICRNSTDWIIADLSCLFTGLISLPLPHAFSYAQAHHLASKCDLFIFDKTGEETLDKKWGIQINKEKSILLDDAFFSALENKILLDLTNEGGAEICKVIHTSGTTSTPKGVKLKQEAIIETFKNLSSAIPKESQKEYLSLVPLSLLLEQMTAIYLPFIHGGTVNFLPKNMPLIGENKCDITEILNWIKEVKPTAMTVPPVVIEALLNAVEQGDETLYQYLKFVPHITCGGARVDVRTLEQLRSLGIDAYQGYGLSENASVVSVNTPQFNRLGSVGRPLPHVEVRIADENSIEIRSSSLFSGYSGYDPSVCYVDEDGWLNTGDIGYLDEENYLYVSGRKKNIICLPNGRNVYPEKIESEVQNRKGVISSTLFLDDKKGMVILLKVDPSKFKREEIEDWMDKEYSDVERPEQLWIVNKNNPTLDSLFTVTGRPKREEIKKFYQKNNF</sequence>
<dbReference type="GO" id="GO:0004467">
    <property type="term" value="F:long-chain fatty acid-CoA ligase activity"/>
    <property type="evidence" value="ECO:0007669"/>
    <property type="project" value="TreeGrafter"/>
</dbReference>
<dbReference type="Gene3D" id="3.40.50.12780">
    <property type="entry name" value="N-terminal domain of ligase-like"/>
    <property type="match status" value="1"/>
</dbReference>
<gene>
    <name evidence="4" type="ORF">BDD26_3537</name>
</gene>
<dbReference type="Proteomes" id="UP000256294">
    <property type="component" value="Unassembled WGS sequence"/>
</dbReference>
<evidence type="ECO:0000256" key="2">
    <source>
        <dbReference type="ARBA" id="ARBA00022840"/>
    </source>
</evidence>
<evidence type="ECO:0000313" key="4">
    <source>
        <dbReference type="EMBL" id="REF28601.1"/>
    </source>
</evidence>
<dbReference type="RefSeq" id="WP_115827241.1">
    <property type="nucleotide sequence ID" value="NZ_QTUB01000001.1"/>
</dbReference>
<dbReference type="InterPro" id="IPR000873">
    <property type="entry name" value="AMP-dep_synth/lig_dom"/>
</dbReference>
<dbReference type="InterPro" id="IPR042099">
    <property type="entry name" value="ANL_N_sf"/>
</dbReference>
<dbReference type="PANTHER" id="PTHR43272">
    <property type="entry name" value="LONG-CHAIN-FATTY-ACID--COA LIGASE"/>
    <property type="match status" value="1"/>
</dbReference>
<name>A0A3D9UV23_9GAMM</name>
<protein>
    <submittedName>
        <fullName evidence="4">Long-subunit acyl-CoA synthetase (AMP-forming)</fullName>
    </submittedName>
</protein>
<feature type="domain" description="AMP-dependent synthetase/ligase" evidence="3">
    <location>
        <begin position="13"/>
        <end position="361"/>
    </location>
</feature>
<dbReference type="AlphaFoldDB" id="A0A3D9UV23"/>
<comment type="caution">
    <text evidence="4">The sequence shown here is derived from an EMBL/GenBank/DDBJ whole genome shotgun (WGS) entry which is preliminary data.</text>
</comment>
<accession>A0A3D9UV23</accession>
<dbReference type="InterPro" id="IPR020845">
    <property type="entry name" value="AMP-binding_CS"/>
</dbReference>
<evidence type="ECO:0000313" key="5">
    <source>
        <dbReference type="Proteomes" id="UP000256294"/>
    </source>
</evidence>